<reference evidence="10" key="2">
    <citation type="submission" date="2012-10" db="EMBL/GenBank/DDBJ databases">
        <title>Improved high-quality draft of Thermaerobacter subterraneus C21, DSM 13965.</title>
        <authorList>
            <consortium name="DOE Joint Genome Institute"/>
            <person name="Eisen J."/>
            <person name="Huntemann M."/>
            <person name="Wei C.-L."/>
            <person name="Han J."/>
            <person name="Detter J.C."/>
            <person name="Han C."/>
            <person name="Tapia R."/>
            <person name="Chen A."/>
            <person name="Kyrpides N."/>
            <person name="Mavromatis K."/>
            <person name="Markowitz V."/>
            <person name="Szeto E."/>
            <person name="Ivanova N."/>
            <person name="Mikhailova N."/>
            <person name="Ovchinnikova G."/>
            <person name="Pagani I."/>
            <person name="Pati A."/>
            <person name="Goodwin L."/>
            <person name="Nordberg H.P."/>
            <person name="Cantor M.N."/>
            <person name="Hua S.X."/>
            <person name="Woyke T."/>
            <person name="Eisen J."/>
            <person name="Klenk H.-P."/>
        </authorList>
    </citation>
    <scope>NUCLEOTIDE SEQUENCE [LARGE SCALE GENOMIC DNA]</scope>
    <source>
        <strain evidence="10">DSM 13965</strain>
    </source>
</reference>
<evidence type="ECO:0000259" key="9">
    <source>
        <dbReference type="PROSITE" id="PS50893"/>
    </source>
</evidence>
<dbReference type="RefSeq" id="WP_006903650.1">
    <property type="nucleotide sequence ID" value="NZ_JH976535.1"/>
</dbReference>
<organism evidence="10 11">
    <name type="scientific">Thermaerobacter subterraneus DSM 13965</name>
    <dbReference type="NCBI Taxonomy" id="867903"/>
    <lineage>
        <taxon>Bacteria</taxon>
        <taxon>Bacillati</taxon>
        <taxon>Bacillota</taxon>
        <taxon>Clostridia</taxon>
        <taxon>Eubacteriales</taxon>
        <taxon>Clostridiales Family XVII. Incertae Sedis</taxon>
        <taxon>Thermaerobacter</taxon>
    </lineage>
</organism>
<evidence type="ECO:0000256" key="4">
    <source>
        <dbReference type="ARBA" id="ARBA00022475"/>
    </source>
</evidence>
<keyword evidence="3" id="KW-0813">Transport</keyword>
<dbReference type="Proteomes" id="UP000005710">
    <property type="component" value="Unassembled WGS sequence"/>
</dbReference>
<dbReference type="GO" id="GO:0015833">
    <property type="term" value="P:peptide transport"/>
    <property type="evidence" value="ECO:0007669"/>
    <property type="project" value="InterPro"/>
</dbReference>
<evidence type="ECO:0000256" key="5">
    <source>
        <dbReference type="ARBA" id="ARBA00022741"/>
    </source>
</evidence>
<dbReference type="AlphaFoldDB" id="K6Q3H7"/>
<proteinExistence type="inferred from homology"/>
<dbReference type="InterPro" id="IPR027417">
    <property type="entry name" value="P-loop_NTPase"/>
</dbReference>
<feature type="compositionally biased region" description="Basic and acidic residues" evidence="8">
    <location>
        <begin position="30"/>
        <end position="46"/>
    </location>
</feature>
<evidence type="ECO:0000313" key="11">
    <source>
        <dbReference type="Proteomes" id="UP000005710"/>
    </source>
</evidence>
<evidence type="ECO:0000256" key="7">
    <source>
        <dbReference type="ARBA" id="ARBA00023136"/>
    </source>
</evidence>
<feature type="compositionally biased region" description="Pro residues" evidence="8">
    <location>
        <begin position="8"/>
        <end position="17"/>
    </location>
</feature>
<dbReference type="PANTHER" id="PTHR43297:SF2">
    <property type="entry name" value="DIPEPTIDE TRANSPORT ATP-BINDING PROTEIN DPPD"/>
    <property type="match status" value="1"/>
</dbReference>
<evidence type="ECO:0000256" key="1">
    <source>
        <dbReference type="ARBA" id="ARBA00004202"/>
    </source>
</evidence>
<comment type="subcellular location">
    <subcellularLocation>
        <location evidence="1">Cell membrane</location>
        <topology evidence="1">Peripheral membrane protein</topology>
    </subcellularLocation>
</comment>
<comment type="caution">
    <text evidence="10">The sequence shown here is derived from an EMBL/GenBank/DDBJ whole genome shotgun (WGS) entry which is preliminary data.</text>
</comment>
<dbReference type="PANTHER" id="PTHR43297">
    <property type="entry name" value="OLIGOPEPTIDE TRANSPORT ATP-BINDING PROTEIN APPD"/>
    <property type="match status" value="1"/>
</dbReference>
<dbReference type="GO" id="GO:0005524">
    <property type="term" value="F:ATP binding"/>
    <property type="evidence" value="ECO:0007669"/>
    <property type="project" value="UniProtKB-KW"/>
</dbReference>
<dbReference type="GO" id="GO:0016887">
    <property type="term" value="F:ATP hydrolysis activity"/>
    <property type="evidence" value="ECO:0007669"/>
    <property type="project" value="InterPro"/>
</dbReference>
<keyword evidence="5" id="KW-0547">Nucleotide-binding</keyword>
<dbReference type="NCBIfam" id="TIGR01727">
    <property type="entry name" value="oligo_HPY"/>
    <property type="match status" value="1"/>
</dbReference>
<comment type="similarity">
    <text evidence="2">Belongs to the ABC transporter superfamily.</text>
</comment>
<dbReference type="eggNOG" id="COG0444">
    <property type="taxonomic scope" value="Bacteria"/>
</dbReference>
<dbReference type="FunFam" id="3.40.50.300:FF:000016">
    <property type="entry name" value="Oligopeptide ABC transporter ATP-binding component"/>
    <property type="match status" value="1"/>
</dbReference>
<dbReference type="SMART" id="SM00382">
    <property type="entry name" value="AAA"/>
    <property type="match status" value="1"/>
</dbReference>
<dbReference type="GO" id="GO:0005886">
    <property type="term" value="C:plasma membrane"/>
    <property type="evidence" value="ECO:0007669"/>
    <property type="project" value="UniProtKB-SubCell"/>
</dbReference>
<dbReference type="HOGENOM" id="CLU_000604_1_23_9"/>
<evidence type="ECO:0000256" key="3">
    <source>
        <dbReference type="ARBA" id="ARBA00022448"/>
    </source>
</evidence>
<sequence length="379" mass="41601">MRMQAAHTPPPGGAPPDRPGRDTPASGGEAGRRGEAGREMAAERRAGSTAPVLAVDDLWVRFRTEDGPFDAVRGVTFDVNPGETVALVGESGCGKSVMALSIMRLLPEPQAQIRRGRILFEGQDLARASERAMRQIRGNRIAMIFQEPMTSLNPVYTCGEQVAEAIRTHRRCSRKEARELALEAFRQVGITDPERRLDQFPHELSGGLRQRVMIAMAIACRPQLIIADEPTTALDVTIQAQILDLLRDLQARLGTSILFITHDLGVVAEMADRVVVMYAGEVVEQGPVQAIFRRPGHPYTAGLFRSIPRRDTPRKAPLPAIEGVVPHPSRRPPGCPFAPRCPEARGVCREQPAPWVELGDGHGARCWVHVEEAREVTAR</sequence>
<dbReference type="Gene3D" id="3.40.50.300">
    <property type="entry name" value="P-loop containing nucleotide triphosphate hydrolases"/>
    <property type="match status" value="1"/>
</dbReference>
<dbReference type="Pfam" id="PF00005">
    <property type="entry name" value="ABC_tran"/>
    <property type="match status" value="1"/>
</dbReference>
<dbReference type="Pfam" id="PF08352">
    <property type="entry name" value="oligo_HPY"/>
    <property type="match status" value="1"/>
</dbReference>
<evidence type="ECO:0000313" key="10">
    <source>
        <dbReference type="EMBL" id="EKP95624.1"/>
    </source>
</evidence>
<dbReference type="InterPro" id="IPR050388">
    <property type="entry name" value="ABC_Ni/Peptide_Import"/>
</dbReference>
<dbReference type="STRING" id="867903.ThesuDRAFT_01381"/>
<evidence type="ECO:0000256" key="8">
    <source>
        <dbReference type="SAM" id="MobiDB-lite"/>
    </source>
</evidence>
<dbReference type="PROSITE" id="PS50893">
    <property type="entry name" value="ABC_TRANSPORTER_2"/>
    <property type="match status" value="1"/>
</dbReference>
<dbReference type="EMBL" id="AENY02000002">
    <property type="protein sequence ID" value="EKP95624.1"/>
    <property type="molecule type" value="Genomic_DNA"/>
</dbReference>
<keyword evidence="11" id="KW-1185">Reference proteome</keyword>
<reference evidence="10" key="1">
    <citation type="submission" date="2010-10" db="EMBL/GenBank/DDBJ databases">
        <authorList>
            <consortium name="US DOE Joint Genome Institute (JGI-PGF)"/>
            <person name="Lucas S."/>
            <person name="Copeland A."/>
            <person name="Lapidus A."/>
            <person name="Bruce D."/>
            <person name="Goodwin L."/>
            <person name="Pitluck S."/>
            <person name="Kyrpides N."/>
            <person name="Mavromatis K."/>
            <person name="Detter J.C."/>
            <person name="Han C."/>
            <person name="Land M."/>
            <person name="Hauser L."/>
            <person name="Markowitz V."/>
            <person name="Cheng J.-F."/>
            <person name="Hugenholtz P."/>
            <person name="Woyke T."/>
            <person name="Wu D."/>
            <person name="Pukall R."/>
            <person name="Wahrenburg C."/>
            <person name="Brambilla E."/>
            <person name="Klenk H.-P."/>
            <person name="Eisen J.A."/>
        </authorList>
    </citation>
    <scope>NUCLEOTIDE SEQUENCE [LARGE SCALE GENOMIC DNA]</scope>
    <source>
        <strain evidence="10">DSM 13965</strain>
    </source>
</reference>
<name>K6Q3H7_9FIRM</name>
<accession>K6Q3H7</accession>
<dbReference type="InterPro" id="IPR013563">
    <property type="entry name" value="Oligopep_ABC_C"/>
</dbReference>
<evidence type="ECO:0000256" key="6">
    <source>
        <dbReference type="ARBA" id="ARBA00022840"/>
    </source>
</evidence>
<gene>
    <name evidence="10" type="ORF">ThesuDRAFT_01381</name>
</gene>
<dbReference type="SUPFAM" id="SSF52540">
    <property type="entry name" value="P-loop containing nucleoside triphosphate hydrolases"/>
    <property type="match status" value="1"/>
</dbReference>
<dbReference type="InterPro" id="IPR003439">
    <property type="entry name" value="ABC_transporter-like_ATP-bd"/>
</dbReference>
<keyword evidence="4" id="KW-1003">Cell membrane</keyword>
<dbReference type="CDD" id="cd03257">
    <property type="entry name" value="ABC_NikE_OppD_transporters"/>
    <property type="match status" value="1"/>
</dbReference>
<dbReference type="InterPro" id="IPR003593">
    <property type="entry name" value="AAA+_ATPase"/>
</dbReference>
<keyword evidence="6 10" id="KW-0067">ATP-binding</keyword>
<protein>
    <submittedName>
        <fullName evidence="10">Oligopeptide/dipeptide ABC transporter, ATP-binding protein</fullName>
    </submittedName>
</protein>
<feature type="region of interest" description="Disordered" evidence="8">
    <location>
        <begin position="1"/>
        <end position="47"/>
    </location>
</feature>
<feature type="domain" description="ABC transporter" evidence="9">
    <location>
        <begin position="53"/>
        <end position="304"/>
    </location>
</feature>
<keyword evidence="7" id="KW-0472">Membrane</keyword>
<evidence type="ECO:0000256" key="2">
    <source>
        <dbReference type="ARBA" id="ARBA00005417"/>
    </source>
</evidence>